<accession>G1WCJ6</accession>
<reference evidence="1 2" key="1">
    <citation type="submission" date="2011-07" db="EMBL/GenBank/DDBJ databases">
        <title>The Genome Sequence of Prevotella oulorum F0390.</title>
        <authorList>
            <consortium name="The Broad Institute Genome Sequencing Platform"/>
            <consortium name="The Broad Institute Genome Sequencing Center for Infectious Disease"/>
            <person name="Earl A."/>
            <person name="Ward D."/>
            <person name="Feldgarden M."/>
            <person name="Gevers D."/>
            <person name="Izard J."/>
            <person name="Ganesan A."/>
            <person name="Baranova O.V."/>
            <person name="Blanton J.M."/>
            <person name="Tanner A.C."/>
            <person name="Dewhirst F.E."/>
            <person name="Young S.K."/>
            <person name="Zeng Q."/>
            <person name="Gargeya S."/>
            <person name="Fitzgerald M."/>
            <person name="Haas B."/>
            <person name="Abouelleil A."/>
            <person name="Alvarado L."/>
            <person name="Arachchi H.M."/>
            <person name="Berlin A."/>
            <person name="Brown A."/>
            <person name="Chapman S.B."/>
            <person name="Chen Z."/>
            <person name="Dunbar C."/>
            <person name="Freedman E."/>
            <person name="Gearin G."/>
            <person name="Gellesch M."/>
            <person name="Goldberg J."/>
            <person name="Griggs A."/>
            <person name="Gujja S."/>
            <person name="Heiman D."/>
            <person name="Howarth C."/>
            <person name="Larson L."/>
            <person name="Lui A."/>
            <person name="MacDonald P.J.P."/>
            <person name="Mehta T."/>
            <person name="Montmayeur A."/>
            <person name="Murphy C."/>
            <person name="Neiman D."/>
            <person name="Pearson M."/>
            <person name="Priest M."/>
            <person name="Roberts A."/>
            <person name="Saif S."/>
            <person name="Shea T."/>
            <person name="Shenoy N."/>
            <person name="Sisk P."/>
            <person name="Stolte C."/>
            <person name="Sykes S."/>
            <person name="Wortman J."/>
            <person name="Nusbaum C."/>
            <person name="Birren B."/>
        </authorList>
    </citation>
    <scope>NUCLEOTIDE SEQUENCE [LARGE SCALE GENOMIC DNA]</scope>
    <source>
        <strain evidence="1 2">F0390</strain>
    </source>
</reference>
<dbReference type="CDD" id="cd00761">
    <property type="entry name" value="Glyco_tranf_GTA_type"/>
    <property type="match status" value="1"/>
</dbReference>
<organism evidence="1 2">
    <name type="scientific">Segatella oulorum F0390</name>
    <dbReference type="NCBI Taxonomy" id="702438"/>
    <lineage>
        <taxon>Bacteria</taxon>
        <taxon>Pseudomonadati</taxon>
        <taxon>Bacteroidota</taxon>
        <taxon>Bacteroidia</taxon>
        <taxon>Bacteroidales</taxon>
        <taxon>Prevotellaceae</taxon>
        <taxon>Segatella</taxon>
    </lineage>
</organism>
<gene>
    <name evidence="1" type="ORF">HMPREF9431_01547</name>
</gene>
<proteinExistence type="predicted"/>
<keyword evidence="2" id="KW-1185">Reference proteome</keyword>
<dbReference type="HOGENOM" id="CLU_3187439_0_0_10"/>
<dbReference type="AlphaFoldDB" id="G1WCJ6"/>
<dbReference type="Proteomes" id="UP000005141">
    <property type="component" value="Unassembled WGS sequence"/>
</dbReference>
<protein>
    <recommendedName>
        <fullName evidence="3">Glycosyltransferase 2-like domain-containing protein</fullName>
    </recommendedName>
</protein>
<dbReference type="EMBL" id="ADGI01000050">
    <property type="protein sequence ID" value="EGV30766.1"/>
    <property type="molecule type" value="Genomic_DNA"/>
</dbReference>
<sequence>MDFCKETTVVIPFLNEGIEVEETIKSIKSHTTIPFDIILRPLQNLI</sequence>
<comment type="caution">
    <text evidence="1">The sequence shown here is derived from an EMBL/GenBank/DDBJ whole genome shotgun (WGS) entry which is preliminary data.</text>
</comment>
<name>G1WCJ6_9BACT</name>
<evidence type="ECO:0000313" key="1">
    <source>
        <dbReference type="EMBL" id="EGV30766.1"/>
    </source>
</evidence>
<evidence type="ECO:0008006" key="3">
    <source>
        <dbReference type="Google" id="ProtNLM"/>
    </source>
</evidence>
<evidence type="ECO:0000313" key="2">
    <source>
        <dbReference type="Proteomes" id="UP000005141"/>
    </source>
</evidence>